<reference evidence="1 2" key="1">
    <citation type="journal article" date="2019" name="G3 (Bethesda)">
        <title>Sequencing of a Wild Apple (Malus baccata) Genome Unravels the Differences Between Cultivated and Wild Apple Species Regarding Disease Resistance and Cold Tolerance.</title>
        <authorList>
            <person name="Chen X."/>
        </authorList>
    </citation>
    <scope>NUCLEOTIDE SEQUENCE [LARGE SCALE GENOMIC DNA]</scope>
    <source>
        <strain evidence="2">cv. Shandingzi</strain>
        <tissue evidence="1">Leaves</tissue>
    </source>
</reference>
<keyword evidence="2" id="KW-1185">Reference proteome</keyword>
<name>A0A540MT15_MALBA</name>
<comment type="caution">
    <text evidence="1">The sequence shown here is derived from an EMBL/GenBank/DDBJ whole genome shotgun (WGS) entry which is preliminary data.</text>
</comment>
<dbReference type="EMBL" id="VIEB01000186">
    <property type="protein sequence ID" value="TQE01934.1"/>
    <property type="molecule type" value="Genomic_DNA"/>
</dbReference>
<gene>
    <name evidence="1" type="ORF">C1H46_012432</name>
</gene>
<protein>
    <submittedName>
        <fullName evidence="1">Uncharacterized protein</fullName>
    </submittedName>
</protein>
<dbReference type="Proteomes" id="UP000315295">
    <property type="component" value="Unassembled WGS sequence"/>
</dbReference>
<dbReference type="AlphaFoldDB" id="A0A540MT15"/>
<sequence length="121" mass="13488">MERPPLPGSPKVNPTSSFSFVDSEMSLKSIDQVREKLNYETGVAEYCHHNLMKTEKELVDLNSEANEAFYCANKQKTKANTSRERITFLILNCSRSVGAILSRMSIFGRGNVEIGGTQQGL</sequence>
<accession>A0A540MT15</accession>
<evidence type="ECO:0000313" key="1">
    <source>
        <dbReference type="EMBL" id="TQE01934.1"/>
    </source>
</evidence>
<organism evidence="1 2">
    <name type="scientific">Malus baccata</name>
    <name type="common">Siberian crab apple</name>
    <name type="synonym">Pyrus baccata</name>
    <dbReference type="NCBI Taxonomy" id="106549"/>
    <lineage>
        <taxon>Eukaryota</taxon>
        <taxon>Viridiplantae</taxon>
        <taxon>Streptophyta</taxon>
        <taxon>Embryophyta</taxon>
        <taxon>Tracheophyta</taxon>
        <taxon>Spermatophyta</taxon>
        <taxon>Magnoliopsida</taxon>
        <taxon>eudicotyledons</taxon>
        <taxon>Gunneridae</taxon>
        <taxon>Pentapetalae</taxon>
        <taxon>rosids</taxon>
        <taxon>fabids</taxon>
        <taxon>Rosales</taxon>
        <taxon>Rosaceae</taxon>
        <taxon>Amygdaloideae</taxon>
        <taxon>Maleae</taxon>
        <taxon>Malus</taxon>
    </lineage>
</organism>
<evidence type="ECO:0000313" key="2">
    <source>
        <dbReference type="Proteomes" id="UP000315295"/>
    </source>
</evidence>
<proteinExistence type="predicted"/>